<dbReference type="GO" id="GO:0071038">
    <property type="term" value="P:TRAMP-dependent tRNA surveillance pathway"/>
    <property type="evidence" value="ECO:0007669"/>
    <property type="project" value="TreeGrafter"/>
</dbReference>
<keyword evidence="4" id="KW-0677">Repeat</keyword>
<feature type="region of interest" description="Disordered" evidence="9">
    <location>
        <begin position="1"/>
        <end position="104"/>
    </location>
</feature>
<reference evidence="11" key="1">
    <citation type="submission" date="2023-03" db="EMBL/GenBank/DDBJ databases">
        <title>Massive genome expansion in bonnet fungi (Mycena s.s.) driven by repeated elements and novel gene families across ecological guilds.</title>
        <authorList>
            <consortium name="Lawrence Berkeley National Laboratory"/>
            <person name="Harder C.B."/>
            <person name="Miyauchi S."/>
            <person name="Viragh M."/>
            <person name="Kuo A."/>
            <person name="Thoen E."/>
            <person name="Andreopoulos B."/>
            <person name="Lu D."/>
            <person name="Skrede I."/>
            <person name="Drula E."/>
            <person name="Henrissat B."/>
            <person name="Morin E."/>
            <person name="Kohler A."/>
            <person name="Barry K."/>
            <person name="LaButti K."/>
            <person name="Morin E."/>
            <person name="Salamov A."/>
            <person name="Lipzen A."/>
            <person name="Mereny Z."/>
            <person name="Hegedus B."/>
            <person name="Baldrian P."/>
            <person name="Stursova M."/>
            <person name="Weitz H."/>
            <person name="Taylor A."/>
            <person name="Grigoriev I.V."/>
            <person name="Nagy L.G."/>
            <person name="Martin F."/>
            <person name="Kauserud H."/>
        </authorList>
    </citation>
    <scope>NUCLEOTIDE SEQUENCE</scope>
    <source>
        <strain evidence="11">CBHHK188m</strain>
    </source>
</reference>
<evidence type="ECO:0000259" key="10">
    <source>
        <dbReference type="PROSITE" id="PS50158"/>
    </source>
</evidence>
<dbReference type="GO" id="GO:0031499">
    <property type="term" value="C:TRAMP complex"/>
    <property type="evidence" value="ECO:0007669"/>
    <property type="project" value="TreeGrafter"/>
</dbReference>
<dbReference type="Gene3D" id="4.10.60.10">
    <property type="entry name" value="Zinc finger, CCHC-type"/>
    <property type="match status" value="1"/>
</dbReference>
<dbReference type="GO" id="GO:0071031">
    <property type="term" value="P:nuclear mRNA surveillance of mRNA 3'-end processing"/>
    <property type="evidence" value="ECO:0007669"/>
    <property type="project" value="TreeGrafter"/>
</dbReference>
<name>A0AAD7N3U9_9AGAR</name>
<evidence type="ECO:0000256" key="4">
    <source>
        <dbReference type="ARBA" id="ARBA00022737"/>
    </source>
</evidence>
<dbReference type="EMBL" id="JARJLG010000107">
    <property type="protein sequence ID" value="KAJ7744456.1"/>
    <property type="molecule type" value="Genomic_DNA"/>
</dbReference>
<dbReference type="GO" id="GO:0071035">
    <property type="term" value="P:nuclear polyadenylation-dependent rRNA catabolic process"/>
    <property type="evidence" value="ECO:0007669"/>
    <property type="project" value="TreeGrafter"/>
</dbReference>
<accession>A0AAD7N3U9</accession>
<feature type="compositionally biased region" description="Basic and acidic residues" evidence="9">
    <location>
        <begin position="386"/>
        <end position="397"/>
    </location>
</feature>
<feature type="domain" description="CCHC-type" evidence="10">
    <location>
        <begin position="313"/>
        <end position="328"/>
    </location>
</feature>
<dbReference type="InterPro" id="IPR051644">
    <property type="entry name" value="TRAMP_AT-DNA-binding"/>
</dbReference>
<keyword evidence="2" id="KW-0507">mRNA processing</keyword>
<dbReference type="GO" id="GO:0006397">
    <property type="term" value="P:mRNA processing"/>
    <property type="evidence" value="ECO:0007669"/>
    <property type="project" value="UniProtKB-KW"/>
</dbReference>
<proteinExistence type="predicted"/>
<keyword evidence="12" id="KW-1185">Reference proteome</keyword>
<dbReference type="GO" id="GO:0071036">
    <property type="term" value="P:nuclear polyadenylation-dependent snoRNA catabolic process"/>
    <property type="evidence" value="ECO:0007669"/>
    <property type="project" value="TreeGrafter"/>
</dbReference>
<protein>
    <recommendedName>
        <fullName evidence="10">CCHC-type domain-containing protein</fullName>
    </recommendedName>
</protein>
<feature type="compositionally biased region" description="Basic and acidic residues" evidence="9">
    <location>
        <begin position="11"/>
        <end position="60"/>
    </location>
</feature>
<dbReference type="SUPFAM" id="SSF57756">
    <property type="entry name" value="Retrovirus zinc finger-like domains"/>
    <property type="match status" value="2"/>
</dbReference>
<evidence type="ECO:0000256" key="3">
    <source>
        <dbReference type="ARBA" id="ARBA00022723"/>
    </source>
</evidence>
<evidence type="ECO:0000256" key="2">
    <source>
        <dbReference type="ARBA" id="ARBA00022664"/>
    </source>
</evidence>
<dbReference type="GO" id="GO:0003723">
    <property type="term" value="F:RNA binding"/>
    <property type="evidence" value="ECO:0007669"/>
    <property type="project" value="TreeGrafter"/>
</dbReference>
<feature type="compositionally biased region" description="Basic and acidic residues" evidence="9">
    <location>
        <begin position="458"/>
        <end position="535"/>
    </location>
</feature>
<dbReference type="AlphaFoldDB" id="A0AAD7N3U9"/>
<sequence length="543" mass="63328">MEVIDLTGDSPKADAAEQSHRAQKKAERKKERRARKDREREERRGESKHDRERDSRSRHDDDDDERDRKRRRSRSRDPDRKRHKKDRERDRERDEDPPIPDNQLFFFDKAPAALPPAARFTAASANKYPNGLILPAHVSVFGDTATDIVPAAAPDSDSDDDYIEYLDYDNKKDFVRYYDKTEEKRTKIVCKRCGAEDEHSTFECRVLICLTCGARDDHSTERCDVDKTCYKCGMKGHINSNCPNHSARLSRDFSGCERCGSSHHLTSECPTLWRVYIYVEAGDQERILKTRKEKKDLRLGQGGEGYIADDEWCYNCGGAGHWGDDCREFYHPEPIVEPTAFSYHILSNGPFPLPETASGNRAQREWEREIALPGGVEKVGKRGKKKEMEKLARRAEQEEAEDDWFQNRGSNQRDRQLGQLRLSGNIPTGPRSMRPPANVPDRPFQFGTSSSKLMLAERLSDPVPDRPQRDRRDTDSRDRRRNDRERDRDRLMLTERLSDPVPDRPQRDRRDTDSRDRRHDRERDRDRHRGDERGPRYKGGYSR</sequence>
<feature type="region of interest" description="Disordered" evidence="9">
    <location>
        <begin position="377"/>
        <end position="543"/>
    </location>
</feature>
<evidence type="ECO:0000256" key="8">
    <source>
        <dbReference type="PROSITE-ProRule" id="PRU00047"/>
    </source>
</evidence>
<evidence type="ECO:0000256" key="7">
    <source>
        <dbReference type="ARBA" id="ARBA00023242"/>
    </source>
</evidence>
<keyword evidence="6" id="KW-0862">Zinc</keyword>
<feature type="domain" description="CCHC-type" evidence="10">
    <location>
        <begin position="229"/>
        <end position="244"/>
    </location>
</feature>
<dbReference type="Pfam" id="PF00098">
    <property type="entry name" value="zf-CCHC"/>
    <property type="match status" value="2"/>
</dbReference>
<dbReference type="GO" id="GO:0008270">
    <property type="term" value="F:zinc ion binding"/>
    <property type="evidence" value="ECO:0007669"/>
    <property type="project" value="UniProtKB-KW"/>
</dbReference>
<evidence type="ECO:0000256" key="6">
    <source>
        <dbReference type="ARBA" id="ARBA00022833"/>
    </source>
</evidence>
<organism evidence="11 12">
    <name type="scientific">Mycena maculata</name>
    <dbReference type="NCBI Taxonomy" id="230809"/>
    <lineage>
        <taxon>Eukaryota</taxon>
        <taxon>Fungi</taxon>
        <taxon>Dikarya</taxon>
        <taxon>Basidiomycota</taxon>
        <taxon>Agaricomycotina</taxon>
        <taxon>Agaricomycetes</taxon>
        <taxon>Agaricomycetidae</taxon>
        <taxon>Agaricales</taxon>
        <taxon>Marasmiineae</taxon>
        <taxon>Mycenaceae</taxon>
        <taxon>Mycena</taxon>
    </lineage>
</organism>
<keyword evidence="7" id="KW-0539">Nucleus</keyword>
<dbReference type="InterPro" id="IPR036875">
    <property type="entry name" value="Znf_CCHC_sf"/>
</dbReference>
<evidence type="ECO:0000313" key="12">
    <source>
        <dbReference type="Proteomes" id="UP001215280"/>
    </source>
</evidence>
<dbReference type="GO" id="GO:0071037">
    <property type="term" value="P:nuclear polyadenylation-dependent snRNA catabolic process"/>
    <property type="evidence" value="ECO:0007669"/>
    <property type="project" value="TreeGrafter"/>
</dbReference>
<evidence type="ECO:0000313" key="11">
    <source>
        <dbReference type="EMBL" id="KAJ7744456.1"/>
    </source>
</evidence>
<comment type="caution">
    <text evidence="11">The sequence shown here is derived from an EMBL/GenBank/DDBJ whole genome shotgun (WGS) entry which is preliminary data.</text>
</comment>
<dbReference type="InterPro" id="IPR001878">
    <property type="entry name" value="Znf_CCHC"/>
</dbReference>
<gene>
    <name evidence="11" type="ORF">DFH07DRAFT_1063351</name>
</gene>
<evidence type="ECO:0000256" key="5">
    <source>
        <dbReference type="ARBA" id="ARBA00022771"/>
    </source>
</evidence>
<dbReference type="Proteomes" id="UP001215280">
    <property type="component" value="Unassembled WGS sequence"/>
</dbReference>
<dbReference type="SMART" id="SM00343">
    <property type="entry name" value="ZnF_C2HC"/>
    <property type="match status" value="4"/>
</dbReference>
<comment type="subcellular location">
    <subcellularLocation>
        <location evidence="1">Nucleus</location>
    </subcellularLocation>
</comment>
<dbReference type="PROSITE" id="PS50158">
    <property type="entry name" value="ZF_CCHC"/>
    <property type="match status" value="2"/>
</dbReference>
<dbReference type="GO" id="GO:0071039">
    <property type="term" value="P:nuclear polyadenylation-dependent CUT catabolic process"/>
    <property type="evidence" value="ECO:0007669"/>
    <property type="project" value="TreeGrafter"/>
</dbReference>
<dbReference type="PANTHER" id="PTHR46543">
    <property type="entry name" value="ZINC FINGER CCHC DOMAIN-CONTAINING PROTEIN 7"/>
    <property type="match status" value="1"/>
</dbReference>
<evidence type="ECO:0000256" key="1">
    <source>
        <dbReference type="ARBA" id="ARBA00004123"/>
    </source>
</evidence>
<keyword evidence="5 8" id="KW-0863">Zinc-finger</keyword>
<feature type="compositionally biased region" description="Basic and acidic residues" evidence="9">
    <location>
        <begin position="87"/>
        <end position="96"/>
    </location>
</feature>
<evidence type="ECO:0000256" key="9">
    <source>
        <dbReference type="SAM" id="MobiDB-lite"/>
    </source>
</evidence>
<keyword evidence="3" id="KW-0479">Metal-binding</keyword>
<dbReference type="PANTHER" id="PTHR46543:SF1">
    <property type="entry name" value="ZINC FINGER CCHC DOMAIN-CONTAINING PROTEIN 7"/>
    <property type="match status" value="1"/>
</dbReference>